<feature type="compositionally biased region" description="Basic and acidic residues" evidence="1">
    <location>
        <begin position="210"/>
        <end position="348"/>
    </location>
</feature>
<keyword evidence="3" id="KW-1185">Reference proteome</keyword>
<comment type="caution">
    <text evidence="2">The sequence shown here is derived from an EMBL/GenBank/DDBJ whole genome shotgun (WGS) entry which is preliminary data.</text>
</comment>
<evidence type="ECO:0000313" key="2">
    <source>
        <dbReference type="EMBL" id="KAG2177430.1"/>
    </source>
</evidence>
<dbReference type="AlphaFoldDB" id="A0A8H7PP99"/>
<feature type="compositionally biased region" description="Acidic residues" evidence="1">
    <location>
        <begin position="185"/>
        <end position="200"/>
    </location>
</feature>
<evidence type="ECO:0000313" key="3">
    <source>
        <dbReference type="Proteomes" id="UP000612746"/>
    </source>
</evidence>
<feature type="compositionally biased region" description="Basic residues" evidence="1">
    <location>
        <begin position="98"/>
        <end position="107"/>
    </location>
</feature>
<feature type="compositionally biased region" description="Acidic residues" evidence="1">
    <location>
        <begin position="349"/>
        <end position="359"/>
    </location>
</feature>
<proteinExistence type="predicted"/>
<feature type="compositionally biased region" description="Basic and acidic residues" evidence="1">
    <location>
        <begin position="80"/>
        <end position="97"/>
    </location>
</feature>
<protein>
    <submittedName>
        <fullName evidence="2">Uncharacterized protein</fullName>
    </submittedName>
</protein>
<gene>
    <name evidence="2" type="ORF">INT44_007941</name>
</gene>
<name>A0A8H7PP99_9FUNG</name>
<dbReference type="OrthoDB" id="10672523at2759"/>
<dbReference type="Proteomes" id="UP000612746">
    <property type="component" value="Unassembled WGS sequence"/>
</dbReference>
<feature type="compositionally biased region" description="Basic and acidic residues" evidence="1">
    <location>
        <begin position="8"/>
        <end position="19"/>
    </location>
</feature>
<dbReference type="EMBL" id="JAEPRA010000012">
    <property type="protein sequence ID" value="KAG2177430.1"/>
    <property type="molecule type" value="Genomic_DNA"/>
</dbReference>
<accession>A0A8H7PP99</accession>
<organism evidence="2 3">
    <name type="scientific">Umbelopsis vinacea</name>
    <dbReference type="NCBI Taxonomy" id="44442"/>
    <lineage>
        <taxon>Eukaryota</taxon>
        <taxon>Fungi</taxon>
        <taxon>Fungi incertae sedis</taxon>
        <taxon>Mucoromycota</taxon>
        <taxon>Mucoromycotina</taxon>
        <taxon>Umbelopsidomycetes</taxon>
        <taxon>Umbelopsidales</taxon>
        <taxon>Umbelopsidaceae</taxon>
        <taxon>Umbelopsis</taxon>
    </lineage>
</organism>
<feature type="region of interest" description="Disordered" evidence="1">
    <location>
        <begin position="1"/>
        <end position="362"/>
    </location>
</feature>
<reference evidence="2" key="1">
    <citation type="submission" date="2020-12" db="EMBL/GenBank/DDBJ databases">
        <title>Metabolic potential, ecology and presence of endohyphal bacteria is reflected in genomic diversity of Mucoromycotina.</title>
        <authorList>
            <person name="Muszewska A."/>
            <person name="Okrasinska A."/>
            <person name="Steczkiewicz K."/>
            <person name="Drgas O."/>
            <person name="Orlowska M."/>
            <person name="Perlinska-Lenart U."/>
            <person name="Aleksandrzak-Piekarczyk T."/>
            <person name="Szatraj K."/>
            <person name="Zielenkiewicz U."/>
            <person name="Pilsyk S."/>
            <person name="Malc E."/>
            <person name="Mieczkowski P."/>
            <person name="Kruszewska J.S."/>
            <person name="Biernat P."/>
            <person name="Pawlowska J."/>
        </authorList>
    </citation>
    <scope>NUCLEOTIDE SEQUENCE</scope>
    <source>
        <strain evidence="2">WA0000051536</strain>
    </source>
</reference>
<sequence>MNDGGNENDARISEAKDEMIVSTNSIPHYLPPPSPSASSTRRPGDRRGQLQDNNGRKHIATFQKINEGDANVSTASIANESKENMNDPMVKADENRTKRVRKLRARRTASAMVPSTPLIRNPKRSSPQLPDNLIKKARNAPPPPETSMVESPTQHRYNTRSSSKNTLPSSQDSQEDDATYSATEMDSEDLPASCEEDSNGESDPNSSQLSKDELQAGSKSQDDSKPVSKGQSKDASEPDSKGKCKDNSKSDIKGKFKDASKPDMKGKGKAKDDSKSDSKGKSKDASEPDIKGKGKAKDDSKPDIKGKGKAKDESKPDIKGKGKAKDDSTPDIKGKGKAEDDSESKGESSDDPTPEEEPLSEERRRYLETRLTAVEQWFADNDHLMFAPYEQLVSEQSWFEHLFCRTIAVHRRIAMLKLWELLCKDGNPISENPLVGGPVEDEPARMRSAIQERAKYQKEHPPAESSTAAEEQASNLNPFALGKLFISKVVKALARETKEVEERAVVVAESMQQNTKLICNSSCVPTKNPQRHGARFLTASVVTTWTEYKGQHSTTSPCQDHSRNPDASGRLRGIRQP</sequence>
<feature type="region of interest" description="Disordered" evidence="1">
    <location>
        <begin position="551"/>
        <end position="577"/>
    </location>
</feature>
<evidence type="ECO:0000256" key="1">
    <source>
        <dbReference type="SAM" id="MobiDB-lite"/>
    </source>
</evidence>
<feature type="compositionally biased region" description="Polar residues" evidence="1">
    <location>
        <begin position="148"/>
        <end position="172"/>
    </location>
</feature>